<evidence type="ECO:0000313" key="10">
    <source>
        <dbReference type="EMBL" id="KAJ9136524.1"/>
    </source>
</evidence>
<comment type="subcellular location">
    <subcellularLocation>
        <location evidence="1">Nucleus</location>
    </subcellularLocation>
</comment>
<evidence type="ECO:0000256" key="6">
    <source>
        <dbReference type="ARBA" id="ARBA00023163"/>
    </source>
</evidence>
<dbReference type="FunFam" id="4.10.240.10:FF:000003">
    <property type="entry name" value="C6 transcription factor (Leu3)"/>
    <property type="match status" value="1"/>
</dbReference>
<dbReference type="CDD" id="cd00067">
    <property type="entry name" value="GAL4"/>
    <property type="match status" value="1"/>
</dbReference>
<dbReference type="InterPro" id="IPR051089">
    <property type="entry name" value="prtT"/>
</dbReference>
<evidence type="ECO:0000256" key="7">
    <source>
        <dbReference type="ARBA" id="ARBA00023242"/>
    </source>
</evidence>
<keyword evidence="4" id="KW-0805">Transcription regulation</keyword>
<name>A0AA38RGE7_9PEZI</name>
<organism evidence="10 11">
    <name type="scientific">Coniochaeta hoffmannii</name>
    <dbReference type="NCBI Taxonomy" id="91930"/>
    <lineage>
        <taxon>Eukaryota</taxon>
        <taxon>Fungi</taxon>
        <taxon>Dikarya</taxon>
        <taxon>Ascomycota</taxon>
        <taxon>Pezizomycotina</taxon>
        <taxon>Sordariomycetes</taxon>
        <taxon>Sordariomycetidae</taxon>
        <taxon>Coniochaetales</taxon>
        <taxon>Coniochaetaceae</taxon>
        <taxon>Coniochaeta</taxon>
    </lineage>
</organism>
<dbReference type="SUPFAM" id="SSF57701">
    <property type="entry name" value="Zn2/Cys6 DNA-binding domain"/>
    <property type="match status" value="1"/>
</dbReference>
<keyword evidence="11" id="KW-1185">Reference proteome</keyword>
<evidence type="ECO:0000313" key="11">
    <source>
        <dbReference type="Proteomes" id="UP001174691"/>
    </source>
</evidence>
<dbReference type="GO" id="GO:0005634">
    <property type="term" value="C:nucleus"/>
    <property type="evidence" value="ECO:0007669"/>
    <property type="project" value="UniProtKB-SubCell"/>
</dbReference>
<evidence type="ECO:0000256" key="4">
    <source>
        <dbReference type="ARBA" id="ARBA00023015"/>
    </source>
</evidence>
<dbReference type="AlphaFoldDB" id="A0AA38RGE7"/>
<dbReference type="PANTHER" id="PTHR31845:SF21">
    <property type="entry name" value="REGULATORY PROTEIN LEU3"/>
    <property type="match status" value="1"/>
</dbReference>
<comment type="caution">
    <text evidence="10">The sequence shown here is derived from an EMBL/GenBank/DDBJ whole genome shotgun (WGS) entry which is preliminary data.</text>
</comment>
<keyword evidence="3" id="KW-0862">Zinc</keyword>
<dbReference type="Pfam" id="PF00172">
    <property type="entry name" value="Zn_clus"/>
    <property type="match status" value="1"/>
</dbReference>
<feature type="coiled-coil region" evidence="8">
    <location>
        <begin position="44"/>
        <end position="71"/>
    </location>
</feature>
<dbReference type="SMART" id="SM00066">
    <property type="entry name" value="GAL4"/>
    <property type="match status" value="1"/>
</dbReference>
<dbReference type="GO" id="GO:0000981">
    <property type="term" value="F:DNA-binding transcription factor activity, RNA polymerase II-specific"/>
    <property type="evidence" value="ECO:0007669"/>
    <property type="project" value="InterPro"/>
</dbReference>
<keyword evidence="7" id="KW-0539">Nucleus</keyword>
<keyword evidence="5" id="KW-0238">DNA-binding</keyword>
<accession>A0AA38RGE7</accession>
<keyword evidence="6" id="KW-0804">Transcription</keyword>
<dbReference type="GO" id="GO:0000976">
    <property type="term" value="F:transcription cis-regulatory region binding"/>
    <property type="evidence" value="ECO:0007669"/>
    <property type="project" value="TreeGrafter"/>
</dbReference>
<dbReference type="Proteomes" id="UP001174691">
    <property type="component" value="Unassembled WGS sequence"/>
</dbReference>
<dbReference type="PROSITE" id="PS00463">
    <property type="entry name" value="ZN2_CY6_FUNGAL_1"/>
    <property type="match status" value="1"/>
</dbReference>
<dbReference type="Gene3D" id="4.10.240.10">
    <property type="entry name" value="Zn(2)-C6 fungal-type DNA-binding domain"/>
    <property type="match status" value="1"/>
</dbReference>
<dbReference type="PROSITE" id="PS50048">
    <property type="entry name" value="ZN2_CY6_FUNGAL_2"/>
    <property type="match status" value="1"/>
</dbReference>
<dbReference type="InterPro" id="IPR001138">
    <property type="entry name" value="Zn2Cys6_DnaBD"/>
</dbReference>
<evidence type="ECO:0000259" key="9">
    <source>
        <dbReference type="PROSITE" id="PS50048"/>
    </source>
</evidence>
<reference evidence="10" key="1">
    <citation type="submission" date="2022-07" db="EMBL/GenBank/DDBJ databases">
        <title>Fungi with potential for degradation of polypropylene.</title>
        <authorList>
            <person name="Gostincar C."/>
        </authorList>
    </citation>
    <scope>NUCLEOTIDE SEQUENCE</scope>
    <source>
        <strain evidence="10">EXF-13287</strain>
    </source>
</reference>
<evidence type="ECO:0000256" key="1">
    <source>
        <dbReference type="ARBA" id="ARBA00004123"/>
    </source>
</evidence>
<evidence type="ECO:0000256" key="3">
    <source>
        <dbReference type="ARBA" id="ARBA00022833"/>
    </source>
</evidence>
<feature type="domain" description="Zn(2)-C6 fungal-type" evidence="9">
    <location>
        <begin position="5"/>
        <end position="38"/>
    </location>
</feature>
<dbReference type="GO" id="GO:0008270">
    <property type="term" value="F:zinc ion binding"/>
    <property type="evidence" value="ECO:0007669"/>
    <property type="project" value="InterPro"/>
</dbReference>
<evidence type="ECO:0000256" key="2">
    <source>
        <dbReference type="ARBA" id="ARBA00022723"/>
    </source>
</evidence>
<gene>
    <name evidence="10" type="ORF">NKR19_g8463</name>
</gene>
<evidence type="ECO:0000256" key="5">
    <source>
        <dbReference type="ARBA" id="ARBA00023125"/>
    </source>
</evidence>
<sequence length="407" mass="45273">MKAKACTKCRQWKARCDASDGVPGGCSRCRSLNLTCVFDASFKRMSKGKRLQQMSNEIQQLRQALNNSASSNASTSPRQIEDTINVTAGPGIWEAQLQGTSEGTVASPSLQLLPTLSVTTVEIPPAALTVPYRSLGEVGLTRACYVVNQMQSSHLGMPSSILPDANLLAAFENPEVNPVLSLLCRIYHLLMQSSWDISANAPTPTGMLDPAARLKMIRHHGKKLLALEEQHLAQMGDAVNMSLLYARLQLQSFALLDDVPLSEDLLDLVKDAETTACELIDATYGMNLSIAPIHTRRAMCYAAFVLVRLLQLPYDVQRELLQDSIERVRQSMSTVITAPDDINHKACTLLQELPYFEDKHRSPPILSRMGASIFYDTLRVYWEHCLEKQMPEEYLDIDRFDWSALGM</sequence>
<dbReference type="GO" id="GO:0001216">
    <property type="term" value="F:DNA-binding transcription activator activity"/>
    <property type="evidence" value="ECO:0007669"/>
    <property type="project" value="UniProtKB-ARBA"/>
</dbReference>
<proteinExistence type="predicted"/>
<protein>
    <recommendedName>
        <fullName evidence="9">Zn(2)-C6 fungal-type domain-containing protein</fullName>
    </recommendedName>
</protein>
<evidence type="ECO:0000256" key="8">
    <source>
        <dbReference type="SAM" id="Coils"/>
    </source>
</evidence>
<keyword evidence="2" id="KW-0479">Metal-binding</keyword>
<keyword evidence="8" id="KW-0175">Coiled coil</keyword>
<dbReference type="InterPro" id="IPR036864">
    <property type="entry name" value="Zn2-C6_fun-type_DNA-bd_sf"/>
</dbReference>
<dbReference type="PANTHER" id="PTHR31845">
    <property type="entry name" value="FINGER DOMAIN PROTEIN, PUTATIVE-RELATED"/>
    <property type="match status" value="1"/>
</dbReference>
<dbReference type="EMBL" id="JANBVN010000172">
    <property type="protein sequence ID" value="KAJ9136524.1"/>
    <property type="molecule type" value="Genomic_DNA"/>
</dbReference>